<dbReference type="AlphaFoldDB" id="A0A392R1C2"/>
<evidence type="ECO:0000313" key="1">
    <source>
        <dbReference type="EMBL" id="MCI30378.1"/>
    </source>
</evidence>
<feature type="non-terminal residue" evidence="1">
    <location>
        <position position="1"/>
    </location>
</feature>
<protein>
    <submittedName>
        <fullName evidence="1">Uncharacterized protein</fullName>
    </submittedName>
</protein>
<comment type="caution">
    <text evidence="1">The sequence shown here is derived from an EMBL/GenBank/DDBJ whole genome shotgun (WGS) entry which is preliminary data.</text>
</comment>
<keyword evidence="2" id="KW-1185">Reference proteome</keyword>
<name>A0A392R1C2_9FABA</name>
<evidence type="ECO:0000313" key="2">
    <source>
        <dbReference type="Proteomes" id="UP000265520"/>
    </source>
</evidence>
<proteinExistence type="predicted"/>
<sequence length="35" mass="3750">GSVAALISDDLDVVKGYKQTIEMLWADAKDIASLL</sequence>
<reference evidence="1 2" key="1">
    <citation type="journal article" date="2018" name="Front. Plant Sci.">
        <title>Red Clover (Trifolium pratense) and Zigzag Clover (T. medium) - A Picture of Genomic Similarities and Differences.</title>
        <authorList>
            <person name="Dluhosova J."/>
            <person name="Istvanek J."/>
            <person name="Nedelnik J."/>
            <person name="Repkova J."/>
        </authorList>
    </citation>
    <scope>NUCLEOTIDE SEQUENCE [LARGE SCALE GENOMIC DNA]</scope>
    <source>
        <strain evidence="2">cv. 10/8</strain>
        <tissue evidence="1">Leaf</tissue>
    </source>
</reference>
<dbReference type="Proteomes" id="UP000265520">
    <property type="component" value="Unassembled WGS sequence"/>
</dbReference>
<dbReference type="EMBL" id="LXQA010179121">
    <property type="protein sequence ID" value="MCI30378.1"/>
    <property type="molecule type" value="Genomic_DNA"/>
</dbReference>
<accession>A0A392R1C2</accession>
<organism evidence="1 2">
    <name type="scientific">Trifolium medium</name>
    <dbReference type="NCBI Taxonomy" id="97028"/>
    <lineage>
        <taxon>Eukaryota</taxon>
        <taxon>Viridiplantae</taxon>
        <taxon>Streptophyta</taxon>
        <taxon>Embryophyta</taxon>
        <taxon>Tracheophyta</taxon>
        <taxon>Spermatophyta</taxon>
        <taxon>Magnoliopsida</taxon>
        <taxon>eudicotyledons</taxon>
        <taxon>Gunneridae</taxon>
        <taxon>Pentapetalae</taxon>
        <taxon>rosids</taxon>
        <taxon>fabids</taxon>
        <taxon>Fabales</taxon>
        <taxon>Fabaceae</taxon>
        <taxon>Papilionoideae</taxon>
        <taxon>50 kb inversion clade</taxon>
        <taxon>NPAAA clade</taxon>
        <taxon>Hologalegina</taxon>
        <taxon>IRL clade</taxon>
        <taxon>Trifolieae</taxon>
        <taxon>Trifolium</taxon>
    </lineage>
</organism>